<evidence type="ECO:0000313" key="6">
    <source>
        <dbReference type="EnsemblMetazoa" id="AALB000043-PA"/>
    </source>
</evidence>
<dbReference type="VEuPathDB" id="VectorBase:AALB000043"/>
<dbReference type="Pfam" id="PF13912">
    <property type="entry name" value="zf-C2H2_6"/>
    <property type="match status" value="3"/>
</dbReference>
<keyword evidence="1" id="KW-0479">Metal-binding</keyword>
<dbReference type="Pfam" id="PF00096">
    <property type="entry name" value="zf-C2H2"/>
    <property type="match status" value="2"/>
</dbReference>
<accession>A0A182F0S0</accession>
<dbReference type="PROSITE" id="PS50157">
    <property type="entry name" value="ZINC_FINGER_C2H2_2"/>
    <property type="match status" value="8"/>
</dbReference>
<dbReference type="EnsemblMetazoa" id="AALB000043-RA">
    <property type="protein sequence ID" value="AALB000043-PA"/>
    <property type="gene ID" value="AALB000043"/>
</dbReference>
<dbReference type="InterPro" id="IPR036236">
    <property type="entry name" value="Znf_C2H2_sf"/>
</dbReference>
<dbReference type="SMART" id="SM00355">
    <property type="entry name" value="ZnF_C2H2"/>
    <property type="match status" value="12"/>
</dbReference>
<evidence type="ECO:0000256" key="2">
    <source>
        <dbReference type="ARBA" id="ARBA00022737"/>
    </source>
</evidence>
<dbReference type="PROSITE" id="PS51065">
    <property type="entry name" value="NHR"/>
    <property type="match status" value="1"/>
</dbReference>
<dbReference type="InterPro" id="IPR043136">
    <property type="entry name" value="B30.2/SPRY_sf"/>
</dbReference>
<dbReference type="AlphaFoldDB" id="A0A182F0S0"/>
<proteinExistence type="predicted"/>
<reference evidence="6 7" key="1">
    <citation type="journal article" date="2017" name="G3 (Bethesda)">
        <title>The Physical Genome Mapping of Anopheles albimanus Corrected Scaffold Misassemblies and Identified Interarm Rearrangements in Genus Anopheles.</title>
        <authorList>
            <person name="Artemov G.N."/>
            <person name="Peery A.N."/>
            <person name="Jiang X."/>
            <person name="Tu Z."/>
            <person name="Stegniy V.N."/>
            <person name="Sharakhova M.V."/>
            <person name="Sharakhov I.V."/>
        </authorList>
    </citation>
    <scope>NUCLEOTIDE SEQUENCE [LARGE SCALE GENOMIC DNA]</scope>
    <source>
        <strain evidence="6 7">ALBI9_A</strain>
    </source>
</reference>
<dbReference type="Pfam" id="PF07177">
    <property type="entry name" value="Neuralized"/>
    <property type="match status" value="1"/>
</dbReference>
<dbReference type="InterPro" id="IPR013087">
    <property type="entry name" value="Znf_C2H2_type"/>
</dbReference>
<name>A0A182F0S0_ANOAL</name>
<dbReference type="GO" id="GO:0000977">
    <property type="term" value="F:RNA polymerase II transcription regulatory region sequence-specific DNA binding"/>
    <property type="evidence" value="ECO:0007669"/>
    <property type="project" value="TreeGrafter"/>
</dbReference>
<evidence type="ECO:0000256" key="1">
    <source>
        <dbReference type="ARBA" id="ARBA00022723"/>
    </source>
</evidence>
<keyword evidence="4" id="KW-0862">Zinc</keyword>
<dbReference type="CDD" id="cd12887">
    <property type="entry name" value="SPRY_NHR_like"/>
    <property type="match status" value="1"/>
</dbReference>
<dbReference type="PANTHER" id="PTHR24379">
    <property type="entry name" value="KRAB AND ZINC FINGER DOMAIN-CONTAINING"/>
    <property type="match status" value="1"/>
</dbReference>
<dbReference type="Proteomes" id="UP000069272">
    <property type="component" value="Chromosome 2L"/>
</dbReference>
<keyword evidence="7" id="KW-1185">Reference proteome</keyword>
<evidence type="ECO:0008006" key="8">
    <source>
        <dbReference type="Google" id="ProtNLM"/>
    </source>
</evidence>
<feature type="compositionally biased region" description="Basic and acidic residues" evidence="5">
    <location>
        <begin position="781"/>
        <end position="800"/>
    </location>
</feature>
<dbReference type="InterPro" id="IPR006573">
    <property type="entry name" value="NHR_dom"/>
</dbReference>
<keyword evidence="2" id="KW-0677">Repeat</keyword>
<feature type="region of interest" description="Disordered" evidence="5">
    <location>
        <begin position="774"/>
        <end position="800"/>
    </location>
</feature>
<dbReference type="GO" id="GO:0000981">
    <property type="term" value="F:DNA-binding transcription factor activity, RNA polymerase II-specific"/>
    <property type="evidence" value="ECO:0007669"/>
    <property type="project" value="TreeGrafter"/>
</dbReference>
<evidence type="ECO:0000256" key="3">
    <source>
        <dbReference type="ARBA" id="ARBA00022771"/>
    </source>
</evidence>
<reference evidence="6" key="2">
    <citation type="submission" date="2022-08" db="UniProtKB">
        <authorList>
            <consortium name="EnsemblMetazoa"/>
        </authorList>
    </citation>
    <scope>IDENTIFICATION</scope>
    <source>
        <strain evidence="6">STECLA/ALBI9_A</strain>
    </source>
</reference>
<dbReference type="FunFam" id="2.60.120.920:FF:000074">
    <property type="entry name" value="Neuralized protein 2"/>
    <property type="match status" value="1"/>
</dbReference>
<dbReference type="STRING" id="7167.A0A182F0S0"/>
<evidence type="ECO:0000313" key="7">
    <source>
        <dbReference type="Proteomes" id="UP000069272"/>
    </source>
</evidence>
<dbReference type="GO" id="GO:0005634">
    <property type="term" value="C:nucleus"/>
    <property type="evidence" value="ECO:0007669"/>
    <property type="project" value="TreeGrafter"/>
</dbReference>
<dbReference type="GO" id="GO:0008270">
    <property type="term" value="F:zinc ion binding"/>
    <property type="evidence" value="ECO:0007669"/>
    <property type="project" value="UniProtKB-KW"/>
</dbReference>
<dbReference type="SUPFAM" id="SSF57667">
    <property type="entry name" value="beta-beta-alpha zinc fingers"/>
    <property type="match status" value="4"/>
</dbReference>
<evidence type="ECO:0000256" key="4">
    <source>
        <dbReference type="ARBA" id="ARBA00022833"/>
    </source>
</evidence>
<dbReference type="PROSITE" id="PS00028">
    <property type="entry name" value="ZINC_FINGER_C2H2_1"/>
    <property type="match status" value="9"/>
</dbReference>
<dbReference type="VEuPathDB" id="VectorBase:AALB20_028222"/>
<dbReference type="SMART" id="SM00588">
    <property type="entry name" value="NEUZ"/>
    <property type="match status" value="1"/>
</dbReference>
<dbReference type="VEuPathDB" id="VectorBase:AALB20_037007"/>
<organism evidence="6 7">
    <name type="scientific">Anopheles albimanus</name>
    <name type="common">New world malaria mosquito</name>
    <dbReference type="NCBI Taxonomy" id="7167"/>
    <lineage>
        <taxon>Eukaryota</taxon>
        <taxon>Metazoa</taxon>
        <taxon>Ecdysozoa</taxon>
        <taxon>Arthropoda</taxon>
        <taxon>Hexapoda</taxon>
        <taxon>Insecta</taxon>
        <taxon>Pterygota</taxon>
        <taxon>Neoptera</taxon>
        <taxon>Endopterygota</taxon>
        <taxon>Diptera</taxon>
        <taxon>Nematocera</taxon>
        <taxon>Culicoidea</taxon>
        <taxon>Culicidae</taxon>
        <taxon>Anophelinae</taxon>
        <taxon>Anopheles</taxon>
    </lineage>
</organism>
<evidence type="ECO:0000256" key="5">
    <source>
        <dbReference type="SAM" id="MobiDB-lite"/>
    </source>
</evidence>
<dbReference type="Gene3D" id="2.60.120.920">
    <property type="match status" value="1"/>
</dbReference>
<sequence length="800" mass="91481">MLSRFHPYHGQNIILFNENTVAYRKASFGNALTFSEKPLQPGEIFLLEIEKNERGWSGHMRLGLTQLDIKPASTLQYALPDLANLGSSWVFPITRSVGNSVLKSNILGNGINVKTSRGVFPRSLLKPITQDGASADILPTDTNSRIGVIFVPSEHEADKAEMHFIINGEDHGPCTQDIPYTKGALHVVIDVYGTTKQVKIIQLYGISTLQGACRDAILARVKNWKETGMLCEGTANYEIVARIFGIELAQISGLLEYSCKDCATSLDACRVFYERVQASEAFIRNLYENEKLEAFLSRQGNCSPESGLSTTISEIRMAEGELWQDGVEGKCLENVQPAKEKLIALDIMPVEELEIVNVPLIDAMHGEDGETMFKEEVLAVEHDLAGSGNECEPIEEDGLEPSKPSYRSRNALRELIKKNPLMCYICEEEQTSVTSLRTHLFSHDDLLPYHCIQCSTPEQSIDIRTLIALNNHFESHQLPIQCEQCPLRFRTYHASVFHQKNMHNSKAAFVCDTCDKEFINHYKFRKHMIAHRNKLTQRYKCATCEKVFQNATVLHRHELIHSDTKLFKCPFCARLFNHQSNFEVHKTRHQRNQLKLYPCEVCNEQYTKFDEWKRHMHQHFPQDRRYWSKELALSKELQDQANYPAPCQEPGCSYVAATIVKMWSHYQSHYKSFGCTQCGQSFAKMHKLRTHIETVHEQIRKHECTICGRLFGFAQKLREHIDWHNGIRSKQCKYCPKTFIFSSNLVIHERIHTGHKPHGCDQCDARFSSSAGLTKHKKCHDSKEPPKKKSIRQDHSGNLD</sequence>
<keyword evidence="3" id="KW-0863">Zinc-finger</keyword>
<protein>
    <recommendedName>
        <fullName evidence="8">Zinc finger protein</fullName>
    </recommendedName>
</protein>
<dbReference type="Gene3D" id="3.30.160.60">
    <property type="entry name" value="Classic Zinc Finger"/>
    <property type="match status" value="6"/>
</dbReference>
<dbReference type="PANTHER" id="PTHR24379:SF121">
    <property type="entry name" value="C2H2-TYPE DOMAIN-CONTAINING PROTEIN"/>
    <property type="match status" value="1"/>
</dbReference>